<comment type="caution">
    <text evidence="2">The sequence shown here is derived from an EMBL/GenBank/DDBJ whole genome shotgun (WGS) entry which is preliminary data.</text>
</comment>
<organism evidence="2 3">
    <name type="scientific">Rhizobium leucaenae</name>
    <dbReference type="NCBI Taxonomy" id="29450"/>
    <lineage>
        <taxon>Bacteria</taxon>
        <taxon>Pseudomonadati</taxon>
        <taxon>Pseudomonadota</taxon>
        <taxon>Alphaproteobacteria</taxon>
        <taxon>Hyphomicrobiales</taxon>
        <taxon>Rhizobiaceae</taxon>
        <taxon>Rhizobium/Agrobacterium group</taxon>
        <taxon>Rhizobium</taxon>
    </lineage>
</organism>
<evidence type="ECO:0000313" key="3">
    <source>
        <dbReference type="Proteomes" id="UP000543836"/>
    </source>
</evidence>
<dbReference type="AlphaFoldDB" id="A0A7W7EMQ4"/>
<name>A0A7W7EMQ4_9HYPH</name>
<evidence type="ECO:0000256" key="1">
    <source>
        <dbReference type="SAM" id="MobiDB-lite"/>
    </source>
</evidence>
<dbReference type="Proteomes" id="UP000543836">
    <property type="component" value="Unassembled WGS sequence"/>
</dbReference>
<accession>A0A7W7EMQ4</accession>
<evidence type="ECO:0000313" key="2">
    <source>
        <dbReference type="EMBL" id="MBB4570764.1"/>
    </source>
</evidence>
<protein>
    <submittedName>
        <fullName evidence="2">Uncharacterized protein</fullName>
    </submittedName>
</protein>
<dbReference type="EMBL" id="JACIIG010000016">
    <property type="protein sequence ID" value="MBB4570764.1"/>
    <property type="molecule type" value="Genomic_DNA"/>
</dbReference>
<proteinExistence type="predicted"/>
<feature type="compositionally biased region" description="Basic and acidic residues" evidence="1">
    <location>
        <begin position="106"/>
        <end position="118"/>
    </location>
</feature>
<reference evidence="2 3" key="1">
    <citation type="submission" date="2020-08" db="EMBL/GenBank/DDBJ databases">
        <title>Genomic Encyclopedia of Type Strains, Phase IV (KMG-V): Genome sequencing to study the core and pangenomes of soil and plant-associated prokaryotes.</title>
        <authorList>
            <person name="Whitman W."/>
        </authorList>
    </citation>
    <scope>NUCLEOTIDE SEQUENCE [LARGE SCALE GENOMIC DNA]</scope>
    <source>
        <strain evidence="2 3">SEMIA 492</strain>
    </source>
</reference>
<keyword evidence="3" id="KW-1185">Reference proteome</keyword>
<feature type="region of interest" description="Disordered" evidence="1">
    <location>
        <begin position="93"/>
        <end position="118"/>
    </location>
</feature>
<sequence length="172" mass="19604">MSERQRAVEGRFQHAVAGDCQTDAEDVAARGVPAGEKFFDRRFDPPHLYGERRSFLRNFHVFQWFSEPHETEANRADVHGDAERQAPVLAKRELGTGRSGAPGFRRGKDNHASIVKSPDDPVQRLLGEFERLGQIRAFDSRRFPDESQKVSLIAGCHTRRLRIPQKMVRNVV</sequence>
<gene>
    <name evidence="2" type="ORF">GGE60_004921</name>
</gene>